<evidence type="ECO:0000256" key="1">
    <source>
        <dbReference type="SAM" id="MobiDB-lite"/>
    </source>
</evidence>
<evidence type="ECO:0000313" key="3">
    <source>
        <dbReference type="Proteomes" id="UP000217446"/>
    </source>
</evidence>
<name>A0A250VPS5_STROL</name>
<dbReference type="EMBL" id="BDQI01000023">
    <property type="protein sequence ID" value="GAX56089.1"/>
    <property type="molecule type" value="Genomic_DNA"/>
</dbReference>
<dbReference type="AlphaFoldDB" id="A0A250VPS5"/>
<gene>
    <name evidence="2" type="ORF">SO3561_07656</name>
</gene>
<proteinExistence type="predicted"/>
<protein>
    <submittedName>
        <fullName evidence="2">Uncharacterized protein</fullName>
    </submittedName>
</protein>
<evidence type="ECO:0000313" key="2">
    <source>
        <dbReference type="EMBL" id="GAX56089.1"/>
    </source>
</evidence>
<comment type="caution">
    <text evidence="2">The sequence shown here is derived from an EMBL/GenBank/DDBJ whole genome shotgun (WGS) entry which is preliminary data.</text>
</comment>
<keyword evidence="3" id="KW-1185">Reference proteome</keyword>
<feature type="compositionally biased region" description="Polar residues" evidence="1">
    <location>
        <begin position="39"/>
        <end position="53"/>
    </location>
</feature>
<sequence length="69" mass="7300">MVSLGSVAPDPMRGTYATSWTPRSSRGGRGMSERAVRSNAETTSPRGTGTALSPLSRVRSPGFRCRSVT</sequence>
<organism evidence="2 3">
    <name type="scientific">Streptomyces olivochromogenes</name>
    <dbReference type="NCBI Taxonomy" id="1963"/>
    <lineage>
        <taxon>Bacteria</taxon>
        <taxon>Bacillati</taxon>
        <taxon>Actinomycetota</taxon>
        <taxon>Actinomycetes</taxon>
        <taxon>Kitasatosporales</taxon>
        <taxon>Streptomycetaceae</taxon>
        <taxon>Streptomyces</taxon>
    </lineage>
</organism>
<reference evidence="3" key="1">
    <citation type="submission" date="2017-05" db="EMBL/GenBank/DDBJ databases">
        <title>Streptomyces olivochromogenes NBRC 3561 whole genome shotgun sequence.</title>
        <authorList>
            <person name="Dohra H."/>
            <person name="Kodani S."/>
        </authorList>
    </citation>
    <scope>NUCLEOTIDE SEQUENCE [LARGE SCALE GENOMIC DNA]</scope>
    <source>
        <strain evidence="3">NBRC 3561</strain>
    </source>
</reference>
<dbReference type="Proteomes" id="UP000217446">
    <property type="component" value="Unassembled WGS sequence"/>
</dbReference>
<accession>A0A250VPS5</accession>
<feature type="region of interest" description="Disordered" evidence="1">
    <location>
        <begin position="1"/>
        <end position="69"/>
    </location>
</feature>